<sequence length="290" mass="32599">MGNGGEEQPRGRDWQAQLSRLLHTLKPALGIELTTRSKSVRLQEVAEDGKSLRLVKDGENKPPLVILLPWLMSKQKHLRKYVDYYMKHGFDVVIVRTTPNQLMWPAKGANPIAEDFVTFLQQNPEYDRLLVHGFSVGGYMWAATLIRLLELGKTHTSGISPFDAMAKRVQGLIWDSVCDFDGLPSGVSRSIFTPGSMLCNALESYLTYHLKVFYDVATQYYIRASQVFHSAPIRSPSLLLFSMSDPISTSKTSYGLYDAWTKLGMPGFLEIIGLISSAQENEFRMKARSG</sequence>
<dbReference type="AlphaFoldDB" id="A0A8K0NV97"/>
<dbReference type="InterPro" id="IPR029058">
    <property type="entry name" value="AB_hydrolase_fold"/>
</dbReference>
<reference evidence="1" key="2">
    <citation type="submission" date="2017-10" db="EMBL/GenBank/DDBJ databases">
        <title>Ladona fulva Genome sequencing and assembly.</title>
        <authorList>
            <person name="Murali S."/>
            <person name="Richards S."/>
            <person name="Bandaranaike D."/>
            <person name="Bellair M."/>
            <person name="Blankenburg K."/>
            <person name="Chao H."/>
            <person name="Dinh H."/>
            <person name="Doddapaneni H."/>
            <person name="Dugan-Rocha S."/>
            <person name="Elkadiri S."/>
            <person name="Gnanaolivu R."/>
            <person name="Hernandez B."/>
            <person name="Skinner E."/>
            <person name="Javaid M."/>
            <person name="Lee S."/>
            <person name="Li M."/>
            <person name="Ming W."/>
            <person name="Munidasa M."/>
            <person name="Muniz J."/>
            <person name="Nguyen L."/>
            <person name="Hughes D."/>
            <person name="Osuji N."/>
            <person name="Pu L.-L."/>
            <person name="Puazo M."/>
            <person name="Qu C."/>
            <person name="Quiroz J."/>
            <person name="Raj R."/>
            <person name="Weissenberger G."/>
            <person name="Xin Y."/>
            <person name="Zou X."/>
            <person name="Han Y."/>
            <person name="Worley K."/>
            <person name="Muzny D."/>
            <person name="Gibbs R."/>
        </authorList>
    </citation>
    <scope>NUCLEOTIDE SEQUENCE</scope>
    <source>
        <strain evidence="1">Sampled in the wild</strain>
    </source>
</reference>
<dbReference type="SUPFAM" id="SSF53474">
    <property type="entry name" value="alpha/beta-Hydrolases"/>
    <property type="match status" value="1"/>
</dbReference>
<keyword evidence="2" id="KW-1185">Reference proteome</keyword>
<dbReference type="Proteomes" id="UP000792457">
    <property type="component" value="Unassembled WGS sequence"/>
</dbReference>
<dbReference type="OrthoDB" id="77878at2759"/>
<gene>
    <name evidence="1" type="ORF">J437_LFUL003572</name>
</gene>
<dbReference type="InterPro" id="IPR008547">
    <property type="entry name" value="DUF829_TMEM53"/>
</dbReference>
<reference evidence="1" key="1">
    <citation type="submission" date="2013-04" db="EMBL/GenBank/DDBJ databases">
        <authorList>
            <person name="Qu J."/>
            <person name="Murali S.C."/>
            <person name="Bandaranaike D."/>
            <person name="Bellair M."/>
            <person name="Blankenburg K."/>
            <person name="Chao H."/>
            <person name="Dinh H."/>
            <person name="Doddapaneni H."/>
            <person name="Downs B."/>
            <person name="Dugan-Rocha S."/>
            <person name="Elkadiri S."/>
            <person name="Gnanaolivu R.D."/>
            <person name="Hernandez B."/>
            <person name="Javaid M."/>
            <person name="Jayaseelan J.C."/>
            <person name="Lee S."/>
            <person name="Li M."/>
            <person name="Ming W."/>
            <person name="Munidasa M."/>
            <person name="Muniz J."/>
            <person name="Nguyen L."/>
            <person name="Ongeri F."/>
            <person name="Osuji N."/>
            <person name="Pu L.-L."/>
            <person name="Puazo M."/>
            <person name="Qu C."/>
            <person name="Quiroz J."/>
            <person name="Raj R."/>
            <person name="Weissenberger G."/>
            <person name="Xin Y."/>
            <person name="Zou X."/>
            <person name="Han Y."/>
            <person name="Richards S."/>
            <person name="Worley K."/>
            <person name="Muzny D."/>
            <person name="Gibbs R."/>
        </authorList>
    </citation>
    <scope>NUCLEOTIDE SEQUENCE</scope>
    <source>
        <strain evidence="1">Sampled in the wild</strain>
    </source>
</reference>
<dbReference type="Gene3D" id="3.40.50.1820">
    <property type="entry name" value="alpha/beta hydrolase"/>
    <property type="match status" value="1"/>
</dbReference>
<name>A0A8K0NV97_LADFU</name>
<organism evidence="1 2">
    <name type="scientific">Ladona fulva</name>
    <name type="common">Scarce chaser dragonfly</name>
    <name type="synonym">Libellula fulva</name>
    <dbReference type="NCBI Taxonomy" id="123851"/>
    <lineage>
        <taxon>Eukaryota</taxon>
        <taxon>Metazoa</taxon>
        <taxon>Ecdysozoa</taxon>
        <taxon>Arthropoda</taxon>
        <taxon>Hexapoda</taxon>
        <taxon>Insecta</taxon>
        <taxon>Pterygota</taxon>
        <taxon>Palaeoptera</taxon>
        <taxon>Odonata</taxon>
        <taxon>Epiprocta</taxon>
        <taxon>Anisoptera</taxon>
        <taxon>Libelluloidea</taxon>
        <taxon>Libellulidae</taxon>
        <taxon>Ladona</taxon>
    </lineage>
</organism>
<evidence type="ECO:0000313" key="1">
    <source>
        <dbReference type="EMBL" id="KAG8223221.1"/>
    </source>
</evidence>
<accession>A0A8K0NV97</accession>
<proteinExistence type="predicted"/>
<protein>
    <submittedName>
        <fullName evidence="1">Uncharacterized protein</fullName>
    </submittedName>
</protein>
<comment type="caution">
    <text evidence="1">The sequence shown here is derived from an EMBL/GenBank/DDBJ whole genome shotgun (WGS) entry which is preliminary data.</text>
</comment>
<dbReference type="Pfam" id="PF05705">
    <property type="entry name" value="DUF829"/>
    <property type="match status" value="1"/>
</dbReference>
<dbReference type="PANTHER" id="PTHR20908">
    <property type="entry name" value="LD15586P"/>
    <property type="match status" value="1"/>
</dbReference>
<evidence type="ECO:0000313" key="2">
    <source>
        <dbReference type="Proteomes" id="UP000792457"/>
    </source>
</evidence>
<dbReference type="EMBL" id="KZ308155">
    <property type="protein sequence ID" value="KAG8223221.1"/>
    <property type="molecule type" value="Genomic_DNA"/>
</dbReference>
<dbReference type="GO" id="GO:0017171">
    <property type="term" value="F:serine hydrolase activity"/>
    <property type="evidence" value="ECO:0007669"/>
    <property type="project" value="TreeGrafter"/>
</dbReference>
<dbReference type="PANTHER" id="PTHR20908:SF1">
    <property type="entry name" value="LD15586P"/>
    <property type="match status" value="1"/>
</dbReference>